<feature type="transmembrane region" description="Helical" evidence="2">
    <location>
        <begin position="59"/>
        <end position="78"/>
    </location>
</feature>
<dbReference type="EMBL" id="JACJQL010000023">
    <property type="protein sequence ID" value="MBD2252852.1"/>
    <property type="molecule type" value="Genomic_DNA"/>
</dbReference>
<evidence type="ECO:0000256" key="1">
    <source>
        <dbReference type="SAM" id="MobiDB-lite"/>
    </source>
</evidence>
<keyword evidence="2" id="KW-0812">Transmembrane</keyword>
<evidence type="ECO:0000313" key="3">
    <source>
        <dbReference type="EMBL" id="MBD2252852.1"/>
    </source>
</evidence>
<name>A0ABR8BFI0_9NOSO</name>
<dbReference type="NCBIfam" id="NF033634">
    <property type="entry name" value="SLATT_1"/>
    <property type="match status" value="1"/>
</dbReference>
<sequence>MANKDDYQEFLKEKFTSLIESLNLSELQTQFLFSRWLDQMLWMEAQAGKSRNRYYRLRLITIIGGVVLPALVSLNINSSEVREIFVWATFSLSQVVAISAAVEEFFHYGERWRHYRRTAESLKTQGWQFFQLTGPYVNYETHDKAFSNFANQVEEIIQRDVEVYATQVVQEKKQQENGNDDKQDNMKENKESKV</sequence>
<evidence type="ECO:0000256" key="2">
    <source>
        <dbReference type="SAM" id="Phobius"/>
    </source>
</evidence>
<organism evidence="3 4">
    <name type="scientific">Nostoc parmelioides FACHB-3921</name>
    <dbReference type="NCBI Taxonomy" id="2692909"/>
    <lineage>
        <taxon>Bacteria</taxon>
        <taxon>Bacillati</taxon>
        <taxon>Cyanobacteriota</taxon>
        <taxon>Cyanophyceae</taxon>
        <taxon>Nostocales</taxon>
        <taxon>Nostocaceae</taxon>
        <taxon>Nostoc</taxon>
    </lineage>
</organism>
<dbReference type="InterPro" id="IPR025325">
    <property type="entry name" value="DUF4231"/>
</dbReference>
<accession>A0ABR8BFI0</accession>
<reference evidence="3 4" key="1">
    <citation type="journal article" date="2020" name="ISME J.">
        <title>Comparative genomics reveals insights into cyanobacterial evolution and habitat adaptation.</title>
        <authorList>
            <person name="Chen M.Y."/>
            <person name="Teng W.K."/>
            <person name="Zhao L."/>
            <person name="Hu C.X."/>
            <person name="Zhou Y.K."/>
            <person name="Han B.P."/>
            <person name="Song L.R."/>
            <person name="Shu W.S."/>
        </authorList>
    </citation>
    <scope>NUCLEOTIDE SEQUENCE [LARGE SCALE GENOMIC DNA]</scope>
    <source>
        <strain evidence="3 4">FACHB-3921</strain>
    </source>
</reference>
<gene>
    <name evidence="3" type="ORF">H6G14_16325</name>
</gene>
<feature type="transmembrane region" description="Helical" evidence="2">
    <location>
        <begin position="84"/>
        <end position="106"/>
    </location>
</feature>
<proteinExistence type="predicted"/>
<dbReference type="Proteomes" id="UP000621307">
    <property type="component" value="Unassembled WGS sequence"/>
</dbReference>
<keyword evidence="2" id="KW-1133">Transmembrane helix</keyword>
<keyword evidence="4" id="KW-1185">Reference proteome</keyword>
<keyword evidence="2" id="KW-0472">Membrane</keyword>
<comment type="caution">
    <text evidence="3">The sequence shown here is derived from an EMBL/GenBank/DDBJ whole genome shotgun (WGS) entry which is preliminary data.</text>
</comment>
<dbReference type="Pfam" id="PF14015">
    <property type="entry name" value="DUF4231"/>
    <property type="match status" value="1"/>
</dbReference>
<dbReference type="RefSeq" id="WP_190568421.1">
    <property type="nucleotide sequence ID" value="NZ_JACJQL010000023.1"/>
</dbReference>
<feature type="region of interest" description="Disordered" evidence="1">
    <location>
        <begin position="170"/>
        <end position="194"/>
    </location>
</feature>
<evidence type="ECO:0000313" key="4">
    <source>
        <dbReference type="Proteomes" id="UP000621307"/>
    </source>
</evidence>
<protein>
    <submittedName>
        <fullName evidence="3">DUF4231 domain-containing protein</fullName>
    </submittedName>
</protein>